<comment type="cofactor">
    <cofactor evidence="16">
        <name>Mg(2+)</name>
        <dbReference type="ChEBI" id="CHEBI:18420"/>
    </cofactor>
    <cofactor evidence="16">
        <name>Ca(2+)</name>
        <dbReference type="ChEBI" id="CHEBI:29108"/>
    </cofactor>
    <cofactor evidence="16">
        <name>Mn(2+)</name>
        <dbReference type="ChEBI" id="CHEBI:29035"/>
    </cofactor>
    <cofactor evidence="16">
        <name>Co(2+)</name>
        <dbReference type="ChEBI" id="CHEBI:48828"/>
    </cofactor>
    <text evidence="16">Binds 1 Mg(2+) ion per subunit. Can also utilize other divalent metal cations, such as Ca(2+), Mn(2+) and Co(2+).</text>
</comment>
<feature type="binding site" evidence="14">
    <location>
        <position position="170"/>
    </location>
    <ligand>
        <name>Mg(2+)</name>
        <dbReference type="ChEBI" id="CHEBI:18420"/>
    </ligand>
</feature>
<name>A0AAP6EE46_9ACTN</name>
<comment type="cofactor">
    <cofactor evidence="14">
        <name>Mg(2+)</name>
        <dbReference type="ChEBI" id="CHEBI:18420"/>
    </cofactor>
    <text evidence="14">Binds 1 Mg(2+) ion per subunit. Can also utilize other divalent metal cations, such as Ca(2+), Mn(2+) and Co(2+).</text>
</comment>
<comment type="catalytic activity">
    <reaction evidence="9 16">
        <text>D-sedoheptulose 7-phosphate + D-glyceraldehyde 3-phosphate = aldehydo-D-ribose 5-phosphate + D-xylulose 5-phosphate</text>
        <dbReference type="Rhea" id="RHEA:10508"/>
        <dbReference type="ChEBI" id="CHEBI:57483"/>
        <dbReference type="ChEBI" id="CHEBI:57737"/>
        <dbReference type="ChEBI" id="CHEBI:58273"/>
        <dbReference type="ChEBI" id="CHEBI:59776"/>
        <dbReference type="EC" id="2.2.1.1"/>
    </reaction>
</comment>
<sequence>MSTKPTTTDLDWTELDQRAVDTARVLAADAVQKVGNGHPGTAMSLAPAAYTLFQKVMRHDPADADWVGRDRFVLSAGHSSLTLYTQLYLAGFGLELDDLKAFRTWGSKTPGHPEYGHTTGVETTTGPLGQGVANAVGMAMAARYERGLFDPEAPAGESPFDHFVYAIAGDGCLQEGISAEASSLAGHQKLGNLVLLWDDNHISIEGDTETAVSEDTVKRYEAYGWHVQRVAPKPDGDLDPHAIYNAIEAAKKVTDKPSFIAMRSIIAWPAPTAQNTEAAHGSALGDDEVAATKRVLGFDPALSFEVSDEVIAHTRGALERGAQAKADWEKSFQLWRDDNPERAAEFDRIDAGELPAGWEEKLPVFEAGKGVATRAASGKVLQALGAVIPELWGGSADLAGSNNTTIDASSSFLPADNPLTEADPYGRTIHFGIREHSMAAEMNGIALHGNTRIYGGTFLVFSDYMRNAVRLSALMHLPVTYVWTHDSIGLGEDGPTHQPVEHVAALRAIPGLNVVRPADANETAIAWREILRRGKREYGVSAPHGLALTRQGVPTYEPNEDTVKGGYVHTEASAGTPEVILIATGSEVHVAVAARELLEAEGTPTRVVSMPSVEWFEEQTAEYRAEVLPASVKARVSVEAGIGLTWHKYVGDAGRIVSLEHFGASADGKVLFQEYGFTAENVAAKARESVAAAQR</sequence>
<dbReference type="FunFam" id="3.40.50.970:FF:000003">
    <property type="entry name" value="Transketolase"/>
    <property type="match status" value="1"/>
</dbReference>
<feature type="domain" description="Transketolase-like pyrimidine-binding" evidence="17">
    <location>
        <begin position="371"/>
        <end position="555"/>
    </location>
</feature>
<feature type="active site" description="Proton donor" evidence="11">
    <location>
        <position position="435"/>
    </location>
</feature>
<feature type="binding site" evidence="13">
    <location>
        <position position="200"/>
    </location>
    <ligand>
        <name>thiamine diphosphate</name>
        <dbReference type="ChEBI" id="CHEBI:58937"/>
    </ligand>
</feature>
<keyword evidence="16" id="KW-0106">Calcium</keyword>
<evidence type="ECO:0000256" key="5">
    <source>
        <dbReference type="ARBA" id="ARBA00022679"/>
    </source>
</evidence>
<organism evidence="18 21">
    <name type="scientific">Streptomyces acidiscabies</name>
    <dbReference type="NCBI Taxonomy" id="42234"/>
    <lineage>
        <taxon>Bacteria</taxon>
        <taxon>Bacillati</taxon>
        <taxon>Actinomycetota</taxon>
        <taxon>Actinomycetes</taxon>
        <taxon>Kitasatosporales</taxon>
        <taxon>Streptomycetaceae</taxon>
        <taxon>Streptomyces</taxon>
    </lineage>
</organism>
<feature type="binding site" evidence="13">
    <location>
        <position position="280"/>
    </location>
    <ligand>
        <name>thiamine diphosphate</name>
        <dbReference type="ChEBI" id="CHEBI:58937"/>
    </ligand>
</feature>
<dbReference type="EC" id="2.2.1.1" evidence="3 10"/>
<feature type="binding site" evidence="12">
    <location>
        <position position="38"/>
    </location>
    <ligand>
        <name>substrate</name>
    </ligand>
</feature>
<accession>A0AAP6EE46</accession>
<evidence type="ECO:0000259" key="17">
    <source>
        <dbReference type="SMART" id="SM00861"/>
    </source>
</evidence>
<evidence type="ECO:0000313" key="20">
    <source>
        <dbReference type="Proteomes" id="UP001272987"/>
    </source>
</evidence>
<dbReference type="InterPro" id="IPR005475">
    <property type="entry name" value="Transketolase-like_Pyr-bd"/>
</dbReference>
<keyword evidence="20" id="KW-1185">Reference proteome</keyword>
<dbReference type="AlphaFoldDB" id="A0AAP6EE46"/>
<keyword evidence="6 14" id="KW-0479">Metal-binding</keyword>
<dbReference type="GeneID" id="69807063"/>
<keyword evidence="7 14" id="KW-0460">Magnesium</keyword>
<reference evidence="18 20" key="1">
    <citation type="journal article" date="2023" name="Microb. Genom.">
        <title>Mesoterricola silvestris gen. nov., sp. nov., Mesoterricola sediminis sp. nov., Geothrix oryzae sp. nov., Geothrix edaphica sp. nov., Geothrix rubra sp. nov., and Geothrix limicola sp. nov., six novel members of Acidobacteriota isolated from soils.</title>
        <authorList>
            <person name="Weisberg A.J."/>
            <person name="Pearce E."/>
            <person name="Kramer C.G."/>
            <person name="Chang J.H."/>
            <person name="Clarke C.R."/>
        </authorList>
    </citation>
    <scope>NUCLEOTIDE SEQUENCE</scope>
    <source>
        <strain evidence="19 20">NB05-1H</strain>
        <strain evidence="18">NRRL_B-16521</strain>
    </source>
</reference>
<dbReference type="Proteomes" id="UP001282288">
    <property type="component" value="Unassembled WGS sequence"/>
</dbReference>
<feature type="binding site" evidence="12">
    <location>
        <position position="497"/>
    </location>
    <ligand>
        <name>substrate</name>
    </ligand>
</feature>
<dbReference type="GO" id="GO:0000287">
    <property type="term" value="F:magnesium ion binding"/>
    <property type="evidence" value="ECO:0007669"/>
    <property type="project" value="UniProtKB-ARBA"/>
</dbReference>
<dbReference type="GO" id="GO:0005829">
    <property type="term" value="C:cytosol"/>
    <property type="evidence" value="ECO:0007669"/>
    <property type="project" value="TreeGrafter"/>
</dbReference>
<dbReference type="SUPFAM" id="SSF52922">
    <property type="entry name" value="TK C-terminal domain-like"/>
    <property type="match status" value="1"/>
</dbReference>
<comment type="function">
    <text evidence="16">Catalyzes the transfer of a two-carbon ketol group from a ketose donor to an aldose acceptor, via a covalent intermediate with the cofactor thiamine pyrophosphate.</text>
</comment>
<comment type="caution">
    <text evidence="18">The sequence shown here is derived from an EMBL/GenBank/DDBJ whole genome shotgun (WGS) entry which is preliminary data.</text>
</comment>
<evidence type="ECO:0000313" key="18">
    <source>
        <dbReference type="EMBL" id="MDX2958821.1"/>
    </source>
</evidence>
<dbReference type="Proteomes" id="UP001272987">
    <property type="component" value="Unassembled WGS sequence"/>
</dbReference>
<dbReference type="InterPro" id="IPR005474">
    <property type="entry name" value="Transketolase_N"/>
</dbReference>
<dbReference type="CDD" id="cd07033">
    <property type="entry name" value="TPP_PYR_DXS_TK_like"/>
    <property type="match status" value="1"/>
</dbReference>
<dbReference type="InterPro" id="IPR049557">
    <property type="entry name" value="Transketolase_CS"/>
</dbReference>
<feature type="site" description="Important for catalytic activity" evidence="15">
    <location>
        <position position="280"/>
    </location>
</feature>
<gene>
    <name evidence="18" type="primary">tkt</name>
    <name evidence="18" type="ORF">PV399_03685</name>
    <name evidence="19" type="ORF">PV666_10235</name>
</gene>
<feature type="binding site" evidence="13">
    <location>
        <begin position="126"/>
        <end position="128"/>
    </location>
    <ligand>
        <name>thiamine diphosphate</name>
        <dbReference type="ChEBI" id="CHEBI:58937"/>
    </ligand>
</feature>
<protein>
    <recommendedName>
        <fullName evidence="4 10">Transketolase</fullName>
        <ecNumber evidence="3 10">2.2.1.1</ecNumber>
    </recommendedName>
</protein>
<dbReference type="PROSITE" id="PS00802">
    <property type="entry name" value="TRANSKETOLASE_2"/>
    <property type="match status" value="1"/>
</dbReference>
<dbReference type="InterPro" id="IPR055152">
    <property type="entry name" value="Transketolase-like_C_2"/>
</dbReference>
<comment type="subunit">
    <text evidence="2 16">Homodimer.</text>
</comment>
<dbReference type="PANTHER" id="PTHR43522:SF2">
    <property type="entry name" value="TRANSKETOLASE 1-RELATED"/>
    <property type="match status" value="1"/>
</dbReference>
<dbReference type="InterPro" id="IPR033247">
    <property type="entry name" value="Transketolase_fam"/>
</dbReference>
<dbReference type="SUPFAM" id="SSF52518">
    <property type="entry name" value="Thiamin diphosphate-binding fold (THDP-binding)"/>
    <property type="match status" value="2"/>
</dbReference>
<evidence type="ECO:0000256" key="16">
    <source>
        <dbReference type="RuleBase" id="RU004996"/>
    </source>
</evidence>
<feature type="binding site" evidence="12">
    <location>
        <position position="374"/>
    </location>
    <ligand>
        <name>substrate</name>
    </ligand>
</feature>
<feature type="binding site" evidence="14">
    <location>
        <position position="200"/>
    </location>
    <ligand>
        <name>Mg(2+)</name>
        <dbReference type="ChEBI" id="CHEBI:18420"/>
    </ligand>
</feature>
<evidence type="ECO:0000256" key="1">
    <source>
        <dbReference type="ARBA" id="ARBA00007131"/>
    </source>
</evidence>
<dbReference type="FunFam" id="3.40.50.920:FF:000003">
    <property type="entry name" value="Transketolase"/>
    <property type="match status" value="1"/>
</dbReference>
<evidence type="ECO:0000256" key="6">
    <source>
        <dbReference type="ARBA" id="ARBA00022723"/>
    </source>
</evidence>
<feature type="binding site" evidence="13">
    <location>
        <position position="171"/>
    </location>
    <ligand>
        <name>thiamine diphosphate</name>
        <dbReference type="ChEBI" id="CHEBI:58937"/>
    </ligand>
</feature>
<evidence type="ECO:0000256" key="13">
    <source>
        <dbReference type="PIRSR" id="PIRSR605478-3"/>
    </source>
</evidence>
<evidence type="ECO:0000256" key="2">
    <source>
        <dbReference type="ARBA" id="ARBA00011738"/>
    </source>
</evidence>
<evidence type="ECO:0000256" key="15">
    <source>
        <dbReference type="PIRSR" id="PIRSR605478-5"/>
    </source>
</evidence>
<feature type="site" description="Important for catalytic activity" evidence="15">
    <location>
        <position position="38"/>
    </location>
</feature>
<evidence type="ECO:0000256" key="3">
    <source>
        <dbReference type="ARBA" id="ARBA00013152"/>
    </source>
</evidence>
<feature type="binding site" evidence="12">
    <location>
        <position position="280"/>
    </location>
    <ligand>
        <name>substrate</name>
    </ligand>
</feature>
<dbReference type="CDD" id="cd02012">
    <property type="entry name" value="TPP_TK"/>
    <property type="match status" value="1"/>
</dbReference>
<keyword evidence="5 16" id="KW-0808">Transferase</keyword>
<dbReference type="Gene3D" id="3.40.50.970">
    <property type="match status" value="2"/>
</dbReference>
<proteinExistence type="inferred from homology"/>
<evidence type="ECO:0000256" key="12">
    <source>
        <dbReference type="PIRSR" id="PIRSR605478-2"/>
    </source>
</evidence>
<dbReference type="InterPro" id="IPR009014">
    <property type="entry name" value="Transketo_C/PFOR_II"/>
</dbReference>
<dbReference type="EMBL" id="JARAWC010000002">
    <property type="protein sequence ID" value="MDX2958821.1"/>
    <property type="molecule type" value="Genomic_DNA"/>
</dbReference>
<evidence type="ECO:0000256" key="7">
    <source>
        <dbReference type="ARBA" id="ARBA00022842"/>
    </source>
</evidence>
<feature type="binding site" evidence="12">
    <location>
        <position position="401"/>
    </location>
    <ligand>
        <name>substrate</name>
    </ligand>
</feature>
<feature type="binding site" evidence="13">
    <location>
        <position position="78"/>
    </location>
    <ligand>
        <name>thiamine diphosphate</name>
        <dbReference type="ChEBI" id="CHEBI:58937"/>
    </ligand>
</feature>
<dbReference type="InterPro" id="IPR029061">
    <property type="entry name" value="THDP-binding"/>
</dbReference>
<dbReference type="InterPro" id="IPR020826">
    <property type="entry name" value="Transketolase_BS"/>
</dbReference>
<feature type="binding site" evidence="13">
    <location>
        <position position="461"/>
    </location>
    <ligand>
        <name>thiamine diphosphate</name>
        <dbReference type="ChEBI" id="CHEBI:58937"/>
    </ligand>
</feature>
<evidence type="ECO:0000313" key="19">
    <source>
        <dbReference type="EMBL" id="MDX3018258.1"/>
    </source>
</evidence>
<dbReference type="GO" id="GO:0004802">
    <property type="term" value="F:transketolase activity"/>
    <property type="evidence" value="ECO:0007669"/>
    <property type="project" value="UniProtKB-UniRule"/>
</dbReference>
<evidence type="ECO:0000256" key="11">
    <source>
        <dbReference type="PIRSR" id="PIRSR605478-1"/>
    </source>
</evidence>
<evidence type="ECO:0000256" key="14">
    <source>
        <dbReference type="PIRSR" id="PIRSR605478-4"/>
    </source>
</evidence>
<dbReference type="Pfam" id="PF00456">
    <property type="entry name" value="Transketolase_N"/>
    <property type="match status" value="1"/>
</dbReference>
<keyword evidence="8 13" id="KW-0786">Thiamine pyrophosphate</keyword>
<dbReference type="PROSITE" id="PS00801">
    <property type="entry name" value="TRANSKETOLASE_1"/>
    <property type="match status" value="1"/>
</dbReference>
<feature type="binding site" evidence="12">
    <location>
        <position position="493"/>
    </location>
    <ligand>
        <name>substrate</name>
    </ligand>
</feature>
<evidence type="ECO:0000313" key="21">
    <source>
        <dbReference type="Proteomes" id="UP001282288"/>
    </source>
</evidence>
<evidence type="ECO:0000256" key="9">
    <source>
        <dbReference type="ARBA" id="ARBA00049473"/>
    </source>
</evidence>
<evidence type="ECO:0000256" key="4">
    <source>
        <dbReference type="ARBA" id="ARBA00016662"/>
    </source>
</evidence>
<feature type="binding site" evidence="12">
    <location>
        <position position="550"/>
    </location>
    <ligand>
        <name>substrate</name>
    </ligand>
</feature>
<dbReference type="FunFam" id="3.40.50.970:FF:000004">
    <property type="entry name" value="Transketolase"/>
    <property type="match status" value="1"/>
</dbReference>
<dbReference type="Pfam" id="PF02779">
    <property type="entry name" value="Transket_pyr"/>
    <property type="match status" value="1"/>
</dbReference>
<dbReference type="Pfam" id="PF22613">
    <property type="entry name" value="Transketolase_C_1"/>
    <property type="match status" value="1"/>
</dbReference>
<dbReference type="InterPro" id="IPR005478">
    <property type="entry name" value="Transketolase_bac-like"/>
</dbReference>
<dbReference type="Gene3D" id="3.40.50.920">
    <property type="match status" value="1"/>
</dbReference>
<dbReference type="SMART" id="SM00861">
    <property type="entry name" value="Transket_pyr"/>
    <property type="match status" value="1"/>
</dbReference>
<dbReference type="NCBIfam" id="TIGR00232">
    <property type="entry name" value="tktlase_bact"/>
    <property type="match status" value="1"/>
</dbReference>
<dbReference type="EMBL" id="JARAWP010000005">
    <property type="protein sequence ID" value="MDX3018258.1"/>
    <property type="molecule type" value="Genomic_DNA"/>
</dbReference>
<dbReference type="GO" id="GO:0006098">
    <property type="term" value="P:pentose-phosphate shunt"/>
    <property type="evidence" value="ECO:0007669"/>
    <property type="project" value="TreeGrafter"/>
</dbReference>
<feature type="binding site" evidence="12">
    <location>
        <position position="485"/>
    </location>
    <ligand>
        <name>substrate</name>
    </ligand>
</feature>
<evidence type="ECO:0000256" key="10">
    <source>
        <dbReference type="NCBIfam" id="TIGR00232"/>
    </source>
</evidence>
<comment type="similarity">
    <text evidence="1 16">Belongs to the transketolase family.</text>
</comment>
<evidence type="ECO:0000256" key="8">
    <source>
        <dbReference type="ARBA" id="ARBA00023052"/>
    </source>
</evidence>
<feature type="binding site" evidence="14">
    <location>
        <position position="202"/>
    </location>
    <ligand>
        <name>Mg(2+)</name>
        <dbReference type="ChEBI" id="CHEBI:18420"/>
    </ligand>
</feature>
<comment type="cofactor">
    <cofactor evidence="13">
        <name>thiamine diphosphate</name>
        <dbReference type="ChEBI" id="CHEBI:58937"/>
    </cofactor>
    <text evidence="13">Binds 1 thiamine pyrophosphate per subunit. During the reaction, the substrate forms a covalent intermediate with the cofactor.</text>
</comment>
<dbReference type="PANTHER" id="PTHR43522">
    <property type="entry name" value="TRANSKETOLASE"/>
    <property type="match status" value="1"/>
</dbReference>
<dbReference type="RefSeq" id="WP_010352461.1">
    <property type="nucleotide sequence ID" value="NZ_CP122369.1"/>
</dbReference>